<name>A0A4Q7LNP4_9MICO</name>
<dbReference type="GO" id="GO:0003824">
    <property type="term" value="F:catalytic activity"/>
    <property type="evidence" value="ECO:0007669"/>
    <property type="project" value="UniProtKB-ARBA"/>
</dbReference>
<keyword evidence="3" id="KW-1185">Reference proteome</keyword>
<dbReference type="InterPro" id="IPR029058">
    <property type="entry name" value="AB_hydrolase_fold"/>
</dbReference>
<dbReference type="PRINTS" id="PR00111">
    <property type="entry name" value="ABHYDROLASE"/>
</dbReference>
<evidence type="ECO:0000259" key="1">
    <source>
        <dbReference type="Pfam" id="PF00561"/>
    </source>
</evidence>
<dbReference type="Gene3D" id="3.40.50.1820">
    <property type="entry name" value="alpha/beta hydrolase"/>
    <property type="match status" value="1"/>
</dbReference>
<dbReference type="EMBL" id="SGWW01000003">
    <property type="protein sequence ID" value="RZS56335.1"/>
    <property type="molecule type" value="Genomic_DNA"/>
</dbReference>
<dbReference type="Proteomes" id="UP000293519">
    <property type="component" value="Unassembled WGS sequence"/>
</dbReference>
<comment type="caution">
    <text evidence="2">The sequence shown here is derived from an EMBL/GenBank/DDBJ whole genome shotgun (WGS) entry which is preliminary data.</text>
</comment>
<dbReference type="PANTHER" id="PTHR43433:SF5">
    <property type="entry name" value="AB HYDROLASE-1 DOMAIN-CONTAINING PROTEIN"/>
    <property type="match status" value="1"/>
</dbReference>
<reference evidence="2 3" key="1">
    <citation type="journal article" date="2015" name="Stand. Genomic Sci.">
        <title>Genomic Encyclopedia of Bacterial and Archaeal Type Strains, Phase III: the genomes of soil and plant-associated and newly described type strains.</title>
        <authorList>
            <person name="Whitman W.B."/>
            <person name="Woyke T."/>
            <person name="Klenk H.P."/>
            <person name="Zhou Y."/>
            <person name="Lilburn T.G."/>
            <person name="Beck B.J."/>
            <person name="De Vos P."/>
            <person name="Vandamme P."/>
            <person name="Eisen J.A."/>
            <person name="Garrity G."/>
            <person name="Hugenholtz P."/>
            <person name="Kyrpides N.C."/>
        </authorList>
    </citation>
    <scope>NUCLEOTIDE SEQUENCE [LARGE SCALE GENOMIC DNA]</scope>
    <source>
        <strain evidence="2 3">CV2</strain>
    </source>
</reference>
<protein>
    <submittedName>
        <fullName evidence="2">Pimeloyl-ACP methyl ester carboxylesterase</fullName>
    </submittedName>
</protein>
<dbReference type="RefSeq" id="WP_241969191.1">
    <property type="nucleotide sequence ID" value="NZ_SGWW01000003.1"/>
</dbReference>
<feature type="domain" description="AB hydrolase-1" evidence="1">
    <location>
        <begin position="31"/>
        <end position="139"/>
    </location>
</feature>
<sequence>MTRVKERDIELADGRTLHVYEAGRRRSSRLPIMWHHGTPNVGSPPEPLMRAAKDAGLRWVSFDRPGYGGSTRHEGRTVASVARDALAAADALGLDRFAVMGHSGGGSPALAMAALAPDRVVAVTTSGSLAPLARTPGDPGLDIDAWFDGMGPISATSLRAALDGPNAKRAYEASAGDGIDFTSRDFAALAGEWGWLGTVAAAGVASGPDALIDDDLAYVAPWGVDLARITAPTLLVHGAEDRVVPAAHSRWLAGAVPGATHWQLEGEGHISTLADDERGAAAAVRWVGEHLAGS</sequence>
<dbReference type="Pfam" id="PF00561">
    <property type="entry name" value="Abhydrolase_1"/>
    <property type="match status" value="1"/>
</dbReference>
<dbReference type="InterPro" id="IPR000073">
    <property type="entry name" value="AB_hydrolase_1"/>
</dbReference>
<dbReference type="SUPFAM" id="SSF53474">
    <property type="entry name" value="alpha/beta-Hydrolases"/>
    <property type="match status" value="1"/>
</dbReference>
<evidence type="ECO:0000313" key="3">
    <source>
        <dbReference type="Proteomes" id="UP000293519"/>
    </source>
</evidence>
<evidence type="ECO:0000313" key="2">
    <source>
        <dbReference type="EMBL" id="RZS56335.1"/>
    </source>
</evidence>
<dbReference type="PANTHER" id="PTHR43433">
    <property type="entry name" value="HYDROLASE, ALPHA/BETA FOLD FAMILY PROTEIN"/>
    <property type="match status" value="1"/>
</dbReference>
<accession>A0A4Q7LNP4</accession>
<dbReference type="InterPro" id="IPR050471">
    <property type="entry name" value="AB_hydrolase"/>
</dbReference>
<organism evidence="2 3">
    <name type="scientific">Microcella putealis</name>
    <dbReference type="NCBI Taxonomy" id="337005"/>
    <lineage>
        <taxon>Bacteria</taxon>
        <taxon>Bacillati</taxon>
        <taxon>Actinomycetota</taxon>
        <taxon>Actinomycetes</taxon>
        <taxon>Micrococcales</taxon>
        <taxon>Microbacteriaceae</taxon>
        <taxon>Microcella</taxon>
    </lineage>
</organism>
<proteinExistence type="predicted"/>
<gene>
    <name evidence="2" type="ORF">EV141_1793</name>
</gene>
<dbReference type="AlphaFoldDB" id="A0A4Q7LNP4"/>